<comment type="caution">
    <text evidence="1">The sequence shown here is derived from an EMBL/GenBank/DDBJ whole genome shotgun (WGS) entry which is preliminary data.</text>
</comment>
<evidence type="ECO:0000313" key="2">
    <source>
        <dbReference type="Proteomes" id="UP001595872"/>
    </source>
</evidence>
<dbReference type="EMBL" id="JBHSIT010000004">
    <property type="protein sequence ID" value="MFC4909162.1"/>
    <property type="molecule type" value="Genomic_DNA"/>
</dbReference>
<dbReference type="RefSeq" id="WP_378256424.1">
    <property type="nucleotide sequence ID" value="NZ_JBHSIT010000004.1"/>
</dbReference>
<name>A0ABV9TYB1_9ACTN</name>
<protein>
    <submittedName>
        <fullName evidence="1">DUF2079 domain-containing protein</fullName>
    </submittedName>
</protein>
<gene>
    <name evidence="1" type="ORF">ACFPCY_17705</name>
</gene>
<reference evidence="2" key="1">
    <citation type="journal article" date="2019" name="Int. J. Syst. Evol. Microbiol.">
        <title>The Global Catalogue of Microorganisms (GCM) 10K type strain sequencing project: providing services to taxonomists for standard genome sequencing and annotation.</title>
        <authorList>
            <consortium name="The Broad Institute Genomics Platform"/>
            <consortium name="The Broad Institute Genome Sequencing Center for Infectious Disease"/>
            <person name="Wu L."/>
            <person name="Ma J."/>
        </authorList>
    </citation>
    <scope>NUCLEOTIDE SEQUENCE [LARGE SCALE GENOMIC DNA]</scope>
    <source>
        <strain evidence="2">KLKA75</strain>
    </source>
</reference>
<dbReference type="Proteomes" id="UP001595872">
    <property type="component" value="Unassembled WGS sequence"/>
</dbReference>
<dbReference type="Pfam" id="PF09852">
    <property type="entry name" value="DUF2079"/>
    <property type="match status" value="1"/>
</dbReference>
<keyword evidence="2" id="KW-1185">Reference proteome</keyword>
<organism evidence="1 2">
    <name type="scientific">Actinomadura gamaensis</name>
    <dbReference type="NCBI Taxonomy" id="1763541"/>
    <lineage>
        <taxon>Bacteria</taxon>
        <taxon>Bacillati</taxon>
        <taxon>Actinomycetota</taxon>
        <taxon>Actinomycetes</taxon>
        <taxon>Streptosporangiales</taxon>
        <taxon>Thermomonosporaceae</taxon>
        <taxon>Actinomadura</taxon>
    </lineage>
</organism>
<dbReference type="InterPro" id="IPR018650">
    <property type="entry name" value="STSV1_Orf64"/>
</dbReference>
<sequence length="173" mass="19256">MAFAFFVLYTTFSLVRHARIQTAGYDLGIFDQAIRSYAHFRAPVSAIKGPGFNLLGDHFHPVLALLAPLYWLWDDPRTLLTAQAALIAASVIPVARLAIRRLGPAQGTAVATAYGFSWGIQGAIAFDFHEIAFAVPLMAFAMTALAEQRIYYLCWRPRRSRHCARPSPWSPHP</sequence>
<evidence type="ECO:0000313" key="1">
    <source>
        <dbReference type="EMBL" id="MFC4909162.1"/>
    </source>
</evidence>
<accession>A0ABV9TYB1</accession>
<proteinExistence type="predicted"/>